<dbReference type="InterPro" id="IPR020904">
    <property type="entry name" value="Sc_DH/Rdtase_CS"/>
</dbReference>
<evidence type="ECO:0000256" key="2">
    <source>
        <dbReference type="ARBA" id="ARBA00023002"/>
    </source>
</evidence>
<dbReference type="AlphaFoldDB" id="A0A9X2G5P7"/>
<dbReference type="InterPro" id="IPR036291">
    <property type="entry name" value="NAD(P)-bd_dom_sf"/>
</dbReference>
<dbReference type="InterPro" id="IPR003560">
    <property type="entry name" value="DHB_DH"/>
</dbReference>
<dbReference type="EC" id="1.3.1.28" evidence="3"/>
<proteinExistence type="inferred from homology"/>
<dbReference type="Gene3D" id="3.40.50.720">
    <property type="entry name" value="NAD(P)-binding Rossmann-like Domain"/>
    <property type="match status" value="1"/>
</dbReference>
<organism evidence="7 8">
    <name type="scientific">Nonomuraea thailandensis</name>
    <dbReference type="NCBI Taxonomy" id="1188745"/>
    <lineage>
        <taxon>Bacteria</taxon>
        <taxon>Bacillati</taxon>
        <taxon>Actinomycetota</taxon>
        <taxon>Actinomycetes</taxon>
        <taxon>Streptosporangiales</taxon>
        <taxon>Streptosporangiaceae</taxon>
        <taxon>Nonomuraea</taxon>
    </lineage>
</organism>
<evidence type="ECO:0000313" key="8">
    <source>
        <dbReference type="Proteomes" id="UP001139648"/>
    </source>
</evidence>
<feature type="domain" description="Ketoreductase" evidence="6">
    <location>
        <begin position="32"/>
        <end position="211"/>
    </location>
</feature>
<dbReference type="Proteomes" id="UP001139648">
    <property type="component" value="Unassembled WGS sequence"/>
</dbReference>
<evidence type="ECO:0000256" key="5">
    <source>
        <dbReference type="SAM" id="MobiDB-lite"/>
    </source>
</evidence>
<accession>A0A9X2G5P7</accession>
<evidence type="ECO:0000256" key="3">
    <source>
        <dbReference type="NCBIfam" id="TIGR04316"/>
    </source>
</evidence>
<dbReference type="NCBIfam" id="TIGR04316">
    <property type="entry name" value="dhbA_paeA"/>
    <property type="match status" value="1"/>
</dbReference>
<dbReference type="GO" id="GO:0016616">
    <property type="term" value="F:oxidoreductase activity, acting on the CH-OH group of donors, NAD or NADP as acceptor"/>
    <property type="evidence" value="ECO:0007669"/>
    <property type="project" value="TreeGrafter"/>
</dbReference>
<dbReference type="PRINTS" id="PR00080">
    <property type="entry name" value="SDRFAMILY"/>
</dbReference>
<dbReference type="GO" id="GO:0019290">
    <property type="term" value="P:siderophore biosynthetic process"/>
    <property type="evidence" value="ECO:0007669"/>
    <property type="project" value="InterPro"/>
</dbReference>
<dbReference type="PANTHER" id="PTHR42760:SF115">
    <property type="entry name" value="3-OXOACYL-[ACYL-CARRIER-PROTEIN] REDUCTASE FABG"/>
    <property type="match status" value="1"/>
</dbReference>
<comment type="caution">
    <text evidence="7">The sequence shown here is derived from an EMBL/GenBank/DDBJ whole genome shotgun (WGS) entry which is preliminary data.</text>
</comment>
<evidence type="ECO:0000313" key="7">
    <source>
        <dbReference type="EMBL" id="MCP2353039.1"/>
    </source>
</evidence>
<dbReference type="GO" id="GO:0008667">
    <property type="term" value="F:2,3-dihydro-2,3-dihydroxybenzoate dehydrogenase activity"/>
    <property type="evidence" value="ECO:0007669"/>
    <property type="project" value="UniProtKB-UniRule"/>
</dbReference>
<dbReference type="RefSeq" id="WP_253739413.1">
    <property type="nucleotide sequence ID" value="NZ_BAABKA010000109.1"/>
</dbReference>
<dbReference type="PRINTS" id="PR01397">
    <property type="entry name" value="DHBDHDRGNASE"/>
</dbReference>
<dbReference type="SMART" id="SM00822">
    <property type="entry name" value="PKS_KR"/>
    <property type="match status" value="1"/>
</dbReference>
<dbReference type="PROSITE" id="PS00061">
    <property type="entry name" value="ADH_SHORT"/>
    <property type="match status" value="1"/>
</dbReference>
<gene>
    <name evidence="7" type="ORF">HD597_000059</name>
</gene>
<dbReference type="PANTHER" id="PTHR42760">
    <property type="entry name" value="SHORT-CHAIN DEHYDROGENASES/REDUCTASES FAMILY MEMBER"/>
    <property type="match status" value="1"/>
</dbReference>
<evidence type="ECO:0000256" key="4">
    <source>
        <dbReference type="RuleBase" id="RU000363"/>
    </source>
</evidence>
<comment type="similarity">
    <text evidence="1 4">Belongs to the short-chain dehydrogenases/reductases (SDR) family.</text>
</comment>
<reference evidence="7" key="1">
    <citation type="submission" date="2022-06" db="EMBL/GenBank/DDBJ databases">
        <title>Sequencing the genomes of 1000 actinobacteria strains.</title>
        <authorList>
            <person name="Klenk H.-P."/>
        </authorList>
    </citation>
    <scope>NUCLEOTIDE SEQUENCE</scope>
    <source>
        <strain evidence="7">DSM 46694</strain>
    </source>
</reference>
<dbReference type="FunFam" id="3.40.50.720:FF:000084">
    <property type="entry name" value="Short-chain dehydrogenase reductase"/>
    <property type="match status" value="1"/>
</dbReference>
<sequence length="281" mass="28739">MNSIRAQPASPAAEADRTWPAPHTAGWGLDGQTALVTGAAGGIGAAITTALARAGAAVVALDHDGERAHQLAAELSAVGHTASAHRLDVTDPAAVNAVLATAAAEHGPPRLLVNVAGLLHRGPVTDFGDADWHRLFSVNVDGVFHMCRAVARQMIPHRQGAIVTITSNAASVPRLGLAGYAASKAAATMFTRCLGLELAGVGIRCNVIAPGSTDTPMLRQAGHDPASAIAGVPEQFRLGIPLRRIATPADIAAAALFLLSEHARHITMQTLHLDGGASLAD</sequence>
<dbReference type="InterPro" id="IPR057326">
    <property type="entry name" value="KR_dom"/>
</dbReference>
<feature type="region of interest" description="Disordered" evidence="5">
    <location>
        <begin position="1"/>
        <end position="23"/>
    </location>
</feature>
<evidence type="ECO:0000259" key="6">
    <source>
        <dbReference type="SMART" id="SM00822"/>
    </source>
</evidence>
<dbReference type="EMBL" id="JAMZEB010000001">
    <property type="protein sequence ID" value="MCP2353039.1"/>
    <property type="molecule type" value="Genomic_DNA"/>
</dbReference>
<evidence type="ECO:0000256" key="1">
    <source>
        <dbReference type="ARBA" id="ARBA00006484"/>
    </source>
</evidence>
<keyword evidence="8" id="KW-1185">Reference proteome</keyword>
<keyword evidence="2 7" id="KW-0560">Oxidoreductase</keyword>
<name>A0A9X2G5P7_9ACTN</name>
<dbReference type="InterPro" id="IPR002347">
    <property type="entry name" value="SDR_fam"/>
</dbReference>
<dbReference type="SUPFAM" id="SSF51735">
    <property type="entry name" value="NAD(P)-binding Rossmann-fold domains"/>
    <property type="match status" value="1"/>
</dbReference>
<dbReference type="Pfam" id="PF00106">
    <property type="entry name" value="adh_short"/>
    <property type="match status" value="1"/>
</dbReference>
<protein>
    <recommendedName>
        <fullName evidence="3">2,3-dihydro-2,3-dihydroxybenzoate dehydrogenase</fullName>
        <ecNumber evidence="3">1.3.1.28</ecNumber>
    </recommendedName>
</protein>